<gene>
    <name evidence="1" type="ORF">FCM35_KLT00395</name>
</gene>
<dbReference type="SUPFAM" id="SSF100934">
    <property type="entry name" value="Heat shock protein 70kD (HSP70), C-terminal subdomain"/>
    <property type="match status" value="1"/>
</dbReference>
<comment type="caution">
    <text evidence="1">The sequence shown here is derived from an EMBL/GenBank/DDBJ whole genome shotgun (WGS) entry which is preliminary data.</text>
</comment>
<dbReference type="Proteomes" id="UP000623129">
    <property type="component" value="Unassembled WGS sequence"/>
</dbReference>
<dbReference type="Gene3D" id="1.20.1270.10">
    <property type="match status" value="1"/>
</dbReference>
<dbReference type="OrthoDB" id="2401965at2759"/>
<sequence length="91" mass="10247">MIEAAACYKAQDEEHKARAAALNSLENFAYKMKAIVRDPFSSVSAFGKKLVEENADEVIAWLDTNHHAGIDEINARKKYLEIIQREVTPIV</sequence>
<keyword evidence="2" id="KW-1185">Reference proteome</keyword>
<keyword evidence="1" id="KW-0346">Stress response</keyword>
<evidence type="ECO:0000313" key="1">
    <source>
        <dbReference type="EMBL" id="KAF3341757.1"/>
    </source>
</evidence>
<name>A0A833VI92_9POAL</name>
<protein>
    <submittedName>
        <fullName evidence="1">Heat shock cognate protein 1</fullName>
    </submittedName>
</protein>
<organism evidence="1 2">
    <name type="scientific">Carex littledalei</name>
    <dbReference type="NCBI Taxonomy" id="544730"/>
    <lineage>
        <taxon>Eukaryota</taxon>
        <taxon>Viridiplantae</taxon>
        <taxon>Streptophyta</taxon>
        <taxon>Embryophyta</taxon>
        <taxon>Tracheophyta</taxon>
        <taxon>Spermatophyta</taxon>
        <taxon>Magnoliopsida</taxon>
        <taxon>Liliopsida</taxon>
        <taxon>Poales</taxon>
        <taxon>Cyperaceae</taxon>
        <taxon>Cyperoideae</taxon>
        <taxon>Cariceae</taxon>
        <taxon>Carex</taxon>
        <taxon>Carex subgen. Euthyceras</taxon>
    </lineage>
</organism>
<dbReference type="InterPro" id="IPR029048">
    <property type="entry name" value="HSP70_C_sf"/>
</dbReference>
<accession>A0A833VI92</accession>
<dbReference type="EMBL" id="SWLB01000001">
    <property type="protein sequence ID" value="KAF3341757.1"/>
    <property type="molecule type" value="Genomic_DNA"/>
</dbReference>
<dbReference type="AlphaFoldDB" id="A0A833VI92"/>
<reference evidence="1" key="1">
    <citation type="submission" date="2020-01" db="EMBL/GenBank/DDBJ databases">
        <title>Genome sequence of Kobresia littledalei, the first chromosome-level genome in the family Cyperaceae.</title>
        <authorList>
            <person name="Qu G."/>
        </authorList>
    </citation>
    <scope>NUCLEOTIDE SEQUENCE</scope>
    <source>
        <strain evidence="1">C.B.Clarke</strain>
        <tissue evidence="1">Leaf</tissue>
    </source>
</reference>
<evidence type="ECO:0000313" key="2">
    <source>
        <dbReference type="Proteomes" id="UP000623129"/>
    </source>
</evidence>
<proteinExistence type="predicted"/>